<dbReference type="InterPro" id="IPR022121">
    <property type="entry name" value="Peptidase_M73_camelysin"/>
</dbReference>
<dbReference type="EMBL" id="FNOT01000001">
    <property type="protein sequence ID" value="SDX44190.1"/>
    <property type="molecule type" value="Genomic_DNA"/>
</dbReference>
<dbReference type="STRING" id="1137993.SAMN05660209_00528"/>
<dbReference type="Proteomes" id="UP000198921">
    <property type="component" value="Unassembled WGS sequence"/>
</dbReference>
<accession>A0A1H3BQD0</accession>
<sequence>MKKIAIAAAAMGGTALIAFGASGTFAAFQDSETSTATASGGTMDLTVGGATQSGSVSPLGLNPGQTSTLSYWVNNAGTVNGALTADLTVTADEERGCQDAETKATTDQAADSSCTDWALGGEFSQFATVQFLDSSAADAAACKSSTTGTPVLGMGAVTLEDAAAAPAGIAVGSLAANQGNCIVLEVKLPSTAGNVVQSDAASFKVDVTLAQEAV</sequence>
<feature type="chain" id="PRO_5039406491" evidence="1">
    <location>
        <begin position="21"/>
        <end position="214"/>
    </location>
</feature>
<dbReference type="AlphaFoldDB" id="A0A1H3BQD0"/>
<gene>
    <name evidence="2" type="ORF">SAMN05660209_00528</name>
</gene>
<reference evidence="3" key="1">
    <citation type="submission" date="2016-10" db="EMBL/GenBank/DDBJ databases">
        <authorList>
            <person name="Varghese N."/>
            <person name="Submissions S."/>
        </authorList>
    </citation>
    <scope>NUCLEOTIDE SEQUENCE [LARGE SCALE GENOMIC DNA]</scope>
    <source>
        <strain evidence="3">DSM 45422</strain>
    </source>
</reference>
<keyword evidence="1" id="KW-0732">Signal</keyword>
<dbReference type="Pfam" id="PF12389">
    <property type="entry name" value="Peptidase_M73"/>
    <property type="match status" value="1"/>
</dbReference>
<dbReference type="OrthoDB" id="9977960at2"/>
<evidence type="ECO:0000256" key="1">
    <source>
        <dbReference type="SAM" id="SignalP"/>
    </source>
</evidence>
<dbReference type="RefSeq" id="WP_091151081.1">
    <property type="nucleotide sequence ID" value="NZ_FNOT01000001.1"/>
</dbReference>
<name>A0A1H3BQD0_9ACTN</name>
<feature type="signal peptide" evidence="1">
    <location>
        <begin position="1"/>
        <end position="20"/>
    </location>
</feature>
<organism evidence="2 3">
    <name type="scientific">Geodermatophilus africanus</name>
    <dbReference type="NCBI Taxonomy" id="1137993"/>
    <lineage>
        <taxon>Bacteria</taxon>
        <taxon>Bacillati</taxon>
        <taxon>Actinomycetota</taxon>
        <taxon>Actinomycetes</taxon>
        <taxon>Geodermatophilales</taxon>
        <taxon>Geodermatophilaceae</taxon>
        <taxon>Geodermatophilus</taxon>
    </lineage>
</organism>
<evidence type="ECO:0000313" key="3">
    <source>
        <dbReference type="Proteomes" id="UP000198921"/>
    </source>
</evidence>
<evidence type="ECO:0000313" key="2">
    <source>
        <dbReference type="EMBL" id="SDX44190.1"/>
    </source>
</evidence>
<protein>
    <submittedName>
        <fullName evidence="2">Camelysin metallo-endopeptidase</fullName>
    </submittedName>
</protein>
<keyword evidence="3" id="KW-1185">Reference proteome</keyword>
<proteinExistence type="predicted"/>